<evidence type="ECO:0000313" key="1">
    <source>
        <dbReference type="EMBL" id="MPC73643.1"/>
    </source>
</evidence>
<name>A0A5B7HUK3_PORTR</name>
<evidence type="ECO:0000313" key="2">
    <source>
        <dbReference type="Proteomes" id="UP000324222"/>
    </source>
</evidence>
<organism evidence="1 2">
    <name type="scientific">Portunus trituberculatus</name>
    <name type="common">Swimming crab</name>
    <name type="synonym">Neptunus trituberculatus</name>
    <dbReference type="NCBI Taxonomy" id="210409"/>
    <lineage>
        <taxon>Eukaryota</taxon>
        <taxon>Metazoa</taxon>
        <taxon>Ecdysozoa</taxon>
        <taxon>Arthropoda</taxon>
        <taxon>Crustacea</taxon>
        <taxon>Multicrustacea</taxon>
        <taxon>Malacostraca</taxon>
        <taxon>Eumalacostraca</taxon>
        <taxon>Eucarida</taxon>
        <taxon>Decapoda</taxon>
        <taxon>Pleocyemata</taxon>
        <taxon>Brachyura</taxon>
        <taxon>Eubrachyura</taxon>
        <taxon>Portunoidea</taxon>
        <taxon>Portunidae</taxon>
        <taxon>Portuninae</taxon>
        <taxon>Portunus</taxon>
    </lineage>
</organism>
<dbReference type="Proteomes" id="UP000324222">
    <property type="component" value="Unassembled WGS sequence"/>
</dbReference>
<proteinExistence type="predicted"/>
<comment type="caution">
    <text evidence="1">The sequence shown here is derived from an EMBL/GenBank/DDBJ whole genome shotgun (WGS) entry which is preliminary data.</text>
</comment>
<accession>A0A5B7HUK3</accession>
<sequence length="84" mass="9383">MVPSVDSFQELVARCEVNAREHDIMYNNTKTECMVILPKNSKLVDSFTYLGHVLSSDSQDDLDVKKRLNKITALEIIPLGATTA</sequence>
<keyword evidence="2" id="KW-1185">Reference proteome</keyword>
<reference evidence="1 2" key="1">
    <citation type="submission" date="2019-05" db="EMBL/GenBank/DDBJ databases">
        <title>Another draft genome of Portunus trituberculatus and its Hox gene families provides insights of decapod evolution.</title>
        <authorList>
            <person name="Jeong J.-H."/>
            <person name="Song I."/>
            <person name="Kim S."/>
            <person name="Choi T."/>
            <person name="Kim D."/>
            <person name="Ryu S."/>
            <person name="Kim W."/>
        </authorList>
    </citation>
    <scope>NUCLEOTIDE SEQUENCE [LARGE SCALE GENOMIC DNA]</scope>
    <source>
        <tissue evidence="1">Muscle</tissue>
    </source>
</reference>
<gene>
    <name evidence="1" type="ORF">E2C01_067979</name>
</gene>
<protein>
    <submittedName>
        <fullName evidence="1">Uncharacterized protein</fullName>
    </submittedName>
</protein>
<dbReference type="AlphaFoldDB" id="A0A5B7HUK3"/>
<dbReference type="EMBL" id="VSRR010037210">
    <property type="protein sequence ID" value="MPC73643.1"/>
    <property type="molecule type" value="Genomic_DNA"/>
</dbReference>